<keyword evidence="2" id="KW-0560">Oxidoreductase</keyword>
<protein>
    <submittedName>
        <fullName evidence="5">Flavodoxin</fullName>
    </submittedName>
</protein>
<dbReference type="PANTHER" id="PTHR10204:SF34">
    <property type="entry name" value="NAD(P)H DEHYDROGENASE [QUINONE] 1 ISOFORM 1"/>
    <property type="match status" value="1"/>
</dbReference>
<sequence length="197" mass="22766">MKTLIYAHPYDGSLNHAILNRLRDQFDSQNEAYQIIDLYADHFNPAYTKEELRLFSRGESVDPLVKKYQEMILASDELIFIFPIWWFYLPAIVKGFLDKVMLKNFAYEEPWRGLLANIQRTTVISTATVTKDYLTTEAGDPIQGVLINRVFADLGIDPKTTRWIHLGEANVTTDAVRNKFLRELPELYAGKDSTDEK</sequence>
<evidence type="ECO:0000256" key="3">
    <source>
        <dbReference type="SAM" id="Phobius"/>
    </source>
</evidence>
<dbReference type="AlphaFoldDB" id="A0A2V1N017"/>
<organism evidence="5 6">
    <name type="scientific">Levilactobacillus bambusae</name>
    <dbReference type="NCBI Taxonomy" id="2024736"/>
    <lineage>
        <taxon>Bacteria</taxon>
        <taxon>Bacillati</taxon>
        <taxon>Bacillota</taxon>
        <taxon>Bacilli</taxon>
        <taxon>Lactobacillales</taxon>
        <taxon>Lactobacillaceae</taxon>
        <taxon>Levilactobacillus</taxon>
    </lineage>
</organism>
<dbReference type="InterPro" id="IPR051545">
    <property type="entry name" value="NAD(P)H_dehydrogenase_qn"/>
</dbReference>
<dbReference type="InterPro" id="IPR029039">
    <property type="entry name" value="Flavoprotein-like_sf"/>
</dbReference>
<dbReference type="Pfam" id="PF02525">
    <property type="entry name" value="Flavodoxin_2"/>
    <property type="match status" value="1"/>
</dbReference>
<proteinExistence type="inferred from homology"/>
<dbReference type="OrthoDB" id="9798454at2"/>
<keyword evidence="3" id="KW-1133">Transmembrane helix</keyword>
<comment type="similarity">
    <text evidence="1">Belongs to the NAD(P)H dehydrogenase (quinone) family.</text>
</comment>
<gene>
    <name evidence="5" type="ORF">DCM90_05660</name>
</gene>
<dbReference type="SUPFAM" id="SSF52218">
    <property type="entry name" value="Flavoproteins"/>
    <property type="match status" value="1"/>
</dbReference>
<accession>A0A2V1N017</accession>
<feature type="transmembrane region" description="Helical" evidence="3">
    <location>
        <begin position="78"/>
        <end position="97"/>
    </location>
</feature>
<evidence type="ECO:0000256" key="2">
    <source>
        <dbReference type="ARBA" id="ARBA00023002"/>
    </source>
</evidence>
<feature type="domain" description="Flavodoxin-like fold" evidence="4">
    <location>
        <begin position="4"/>
        <end position="161"/>
    </location>
</feature>
<reference evidence="5 6" key="1">
    <citation type="journal article" date="2018" name="Int. J. Syst. Evol. Microbiol.">
        <title>Lactobacillus bambusae sp. nov., isolated from a traditional fermented Ma-bamboo shoots of Taiwan.</title>
        <authorList>
            <person name="Wang L.-T."/>
        </authorList>
    </citation>
    <scope>NUCLEOTIDE SEQUENCE [LARGE SCALE GENOMIC DNA]</scope>
    <source>
        <strain evidence="5 6">BS-W1</strain>
    </source>
</reference>
<dbReference type="Gene3D" id="3.40.50.360">
    <property type="match status" value="1"/>
</dbReference>
<comment type="caution">
    <text evidence="5">The sequence shown here is derived from an EMBL/GenBank/DDBJ whole genome shotgun (WGS) entry which is preliminary data.</text>
</comment>
<evidence type="ECO:0000256" key="1">
    <source>
        <dbReference type="ARBA" id="ARBA00006252"/>
    </source>
</evidence>
<keyword evidence="6" id="KW-1185">Reference proteome</keyword>
<dbReference type="EMBL" id="QCXQ01000002">
    <property type="protein sequence ID" value="PWG00412.1"/>
    <property type="molecule type" value="Genomic_DNA"/>
</dbReference>
<evidence type="ECO:0000313" key="5">
    <source>
        <dbReference type="EMBL" id="PWG00412.1"/>
    </source>
</evidence>
<dbReference type="GO" id="GO:0003955">
    <property type="term" value="F:NAD(P)H dehydrogenase (quinone) activity"/>
    <property type="evidence" value="ECO:0007669"/>
    <property type="project" value="TreeGrafter"/>
</dbReference>
<dbReference type="InterPro" id="IPR003680">
    <property type="entry name" value="Flavodoxin_fold"/>
</dbReference>
<dbReference type="PANTHER" id="PTHR10204">
    <property type="entry name" value="NAD P H OXIDOREDUCTASE-RELATED"/>
    <property type="match status" value="1"/>
</dbReference>
<keyword evidence="3" id="KW-0472">Membrane</keyword>
<evidence type="ECO:0000313" key="6">
    <source>
        <dbReference type="Proteomes" id="UP000245080"/>
    </source>
</evidence>
<dbReference type="RefSeq" id="WP_109250360.1">
    <property type="nucleotide sequence ID" value="NZ_QCXQ01000002.1"/>
</dbReference>
<dbReference type="GO" id="GO:0005829">
    <property type="term" value="C:cytosol"/>
    <property type="evidence" value="ECO:0007669"/>
    <property type="project" value="TreeGrafter"/>
</dbReference>
<dbReference type="Proteomes" id="UP000245080">
    <property type="component" value="Unassembled WGS sequence"/>
</dbReference>
<keyword evidence="3" id="KW-0812">Transmembrane</keyword>
<name>A0A2V1N017_9LACO</name>
<evidence type="ECO:0000259" key="4">
    <source>
        <dbReference type="Pfam" id="PF02525"/>
    </source>
</evidence>